<name>A2HDR3_TRIV3</name>
<dbReference type="PANTHER" id="PTHR24182:SF13">
    <property type="entry name" value="LD18443P"/>
    <property type="match status" value="1"/>
</dbReference>
<reference evidence="2" key="1">
    <citation type="submission" date="2006-10" db="EMBL/GenBank/DDBJ databases">
        <authorList>
            <person name="Amadeo P."/>
            <person name="Zhao Q."/>
            <person name="Wortman J."/>
            <person name="Fraser-Liggett C."/>
            <person name="Carlton J."/>
        </authorList>
    </citation>
    <scope>NUCLEOTIDE SEQUENCE</scope>
    <source>
        <strain evidence="2">G3</strain>
    </source>
</reference>
<keyword evidence="3" id="KW-1185">Reference proteome</keyword>
<dbReference type="PANTHER" id="PTHR24182">
    <property type="entry name" value="ANKYRIN REPEAT AND SOCS BOX CONTAINING 4"/>
    <property type="match status" value="1"/>
</dbReference>
<reference evidence="2" key="2">
    <citation type="journal article" date="2007" name="Science">
        <title>Draft genome sequence of the sexually transmitted pathogen Trichomonas vaginalis.</title>
        <authorList>
            <person name="Carlton J.M."/>
            <person name="Hirt R.P."/>
            <person name="Silva J.C."/>
            <person name="Delcher A.L."/>
            <person name="Schatz M."/>
            <person name="Zhao Q."/>
            <person name="Wortman J.R."/>
            <person name="Bidwell S.L."/>
            <person name="Alsmark U.C.M."/>
            <person name="Besteiro S."/>
            <person name="Sicheritz-Ponten T."/>
            <person name="Noel C.J."/>
            <person name="Dacks J.B."/>
            <person name="Foster P.G."/>
            <person name="Simillion C."/>
            <person name="Van de Peer Y."/>
            <person name="Miranda-Saavedra D."/>
            <person name="Barton G.J."/>
            <person name="Westrop G.D."/>
            <person name="Mueller S."/>
            <person name="Dessi D."/>
            <person name="Fiori P.L."/>
            <person name="Ren Q."/>
            <person name="Paulsen I."/>
            <person name="Zhang H."/>
            <person name="Bastida-Corcuera F.D."/>
            <person name="Simoes-Barbosa A."/>
            <person name="Brown M.T."/>
            <person name="Hayes R.D."/>
            <person name="Mukherjee M."/>
            <person name="Okumura C.Y."/>
            <person name="Schneider R."/>
            <person name="Smith A.J."/>
            <person name="Vanacova S."/>
            <person name="Villalvazo M."/>
            <person name="Haas B.J."/>
            <person name="Pertea M."/>
            <person name="Feldblyum T.V."/>
            <person name="Utterback T.R."/>
            <person name="Shu C.L."/>
            <person name="Osoegawa K."/>
            <person name="de Jong P.J."/>
            <person name="Hrdy I."/>
            <person name="Horvathova L."/>
            <person name="Zubacova Z."/>
            <person name="Dolezal P."/>
            <person name="Malik S.B."/>
            <person name="Logsdon J.M. Jr."/>
            <person name="Henze K."/>
            <person name="Gupta A."/>
            <person name="Wang C.C."/>
            <person name="Dunne R.L."/>
            <person name="Upcroft J.A."/>
            <person name="Upcroft P."/>
            <person name="White O."/>
            <person name="Salzberg S.L."/>
            <person name="Tang P."/>
            <person name="Chiu C.-H."/>
            <person name="Lee Y.-S."/>
            <person name="Embley T.M."/>
            <person name="Coombs G.H."/>
            <person name="Mottram J.C."/>
            <person name="Tachezy J."/>
            <person name="Fraser-Liggett C.M."/>
            <person name="Johnson P.J."/>
        </authorList>
    </citation>
    <scope>NUCLEOTIDE SEQUENCE [LARGE SCALE GENOMIC DNA]</scope>
    <source>
        <strain evidence="2">G3</strain>
    </source>
</reference>
<evidence type="ECO:0000259" key="1">
    <source>
        <dbReference type="Pfam" id="PF11929"/>
    </source>
</evidence>
<dbReference type="InParanoid" id="A2HDR3"/>
<evidence type="ECO:0000313" key="2">
    <source>
        <dbReference type="EMBL" id="EAX72455.1"/>
    </source>
</evidence>
<dbReference type="Pfam" id="PF11929">
    <property type="entry name" value="DUF3447"/>
    <property type="match status" value="1"/>
</dbReference>
<dbReference type="Proteomes" id="UP000001542">
    <property type="component" value="Unassembled WGS sequence"/>
</dbReference>
<dbReference type="AlphaFoldDB" id="A2HDR3"/>
<organism evidence="2 3">
    <name type="scientific">Trichomonas vaginalis (strain ATCC PRA-98 / G3)</name>
    <dbReference type="NCBI Taxonomy" id="412133"/>
    <lineage>
        <taxon>Eukaryota</taxon>
        <taxon>Metamonada</taxon>
        <taxon>Parabasalia</taxon>
        <taxon>Trichomonadida</taxon>
        <taxon>Trichomonadidae</taxon>
        <taxon>Trichomonas</taxon>
    </lineage>
</organism>
<accession>A2HDR3</accession>
<dbReference type="VEuPathDB" id="TrichDB:TVAGG3_0195510"/>
<dbReference type="SUPFAM" id="SSF48403">
    <property type="entry name" value="Ankyrin repeat"/>
    <property type="match status" value="1"/>
</dbReference>
<dbReference type="InterPro" id="IPR020683">
    <property type="entry name" value="DUF3447"/>
</dbReference>
<protein>
    <recommendedName>
        <fullName evidence="1">DUF3447 domain-containing protein</fullName>
    </recommendedName>
</protein>
<sequence>MSECLKYQKPNEKCMEYAIISHNIDFVTFLMNEYNMEIDLDYCGWYNNLNPF</sequence>
<gene>
    <name evidence="2" type="ORF">TVAG_601310</name>
</gene>
<evidence type="ECO:0000313" key="3">
    <source>
        <dbReference type="Proteomes" id="UP000001542"/>
    </source>
</evidence>
<proteinExistence type="predicted"/>
<feature type="domain" description="DUF3447" evidence="1">
    <location>
        <begin position="1"/>
        <end position="52"/>
    </location>
</feature>
<dbReference type="EMBL" id="DS132052">
    <property type="protein sequence ID" value="EAX72455.1"/>
    <property type="molecule type" value="Genomic_DNA"/>
</dbReference>
<dbReference type="InterPro" id="IPR036770">
    <property type="entry name" value="Ankyrin_rpt-contain_sf"/>
</dbReference>